<dbReference type="EMBL" id="KN428810">
    <property type="protein sequence ID" value="KHG24438.1"/>
    <property type="molecule type" value="Genomic_DNA"/>
</dbReference>
<dbReference type="Proteomes" id="UP000032142">
    <property type="component" value="Unassembled WGS sequence"/>
</dbReference>
<gene>
    <name evidence="1" type="ORF">F383_08793</name>
</gene>
<accession>A0A0B0PDB5</accession>
<evidence type="ECO:0000313" key="1">
    <source>
        <dbReference type="EMBL" id="KHG24438.1"/>
    </source>
</evidence>
<organism evidence="1 2">
    <name type="scientific">Gossypium arboreum</name>
    <name type="common">Tree cotton</name>
    <name type="synonym">Gossypium nanking</name>
    <dbReference type="NCBI Taxonomy" id="29729"/>
    <lineage>
        <taxon>Eukaryota</taxon>
        <taxon>Viridiplantae</taxon>
        <taxon>Streptophyta</taxon>
        <taxon>Embryophyta</taxon>
        <taxon>Tracheophyta</taxon>
        <taxon>Spermatophyta</taxon>
        <taxon>Magnoliopsida</taxon>
        <taxon>eudicotyledons</taxon>
        <taxon>Gunneridae</taxon>
        <taxon>Pentapetalae</taxon>
        <taxon>rosids</taxon>
        <taxon>malvids</taxon>
        <taxon>Malvales</taxon>
        <taxon>Malvaceae</taxon>
        <taxon>Malvoideae</taxon>
        <taxon>Gossypium</taxon>
    </lineage>
</organism>
<sequence>MNLILGGLVNDELDIFSSALLCISPCISLFKVEVWLRFHRWNAPSIFFVPCLDRTRRDALFIPKEIMGIHCCLHIHQSLKISIEVTLSINFTFLIAPILGDANIKVPIVQISTPWVFRDKASHVTVKPIHQASAPFVSLNSHILPQSSVTRPNSGKSSANKGTTLLTSPKYNAMIEILMIVICCGSNGLPFVNNICSVLFQGSFELENRHRFGDFNKLDVES</sequence>
<reference evidence="2" key="1">
    <citation type="submission" date="2014-09" db="EMBL/GenBank/DDBJ databases">
        <authorList>
            <person name="Mudge J."/>
            <person name="Ramaraj T."/>
            <person name="Lindquist I.E."/>
            <person name="Bharti A.K."/>
            <person name="Sundararajan A."/>
            <person name="Cameron C.T."/>
            <person name="Woodward J.E."/>
            <person name="May G.D."/>
            <person name="Brubaker C."/>
            <person name="Broadhvest J."/>
            <person name="Wilkins T.A."/>
        </authorList>
    </citation>
    <scope>NUCLEOTIDE SEQUENCE</scope>
    <source>
        <strain evidence="2">cv. AKA8401</strain>
    </source>
</reference>
<name>A0A0B0PDB5_GOSAR</name>
<keyword evidence="2" id="KW-1185">Reference proteome</keyword>
<evidence type="ECO:0000313" key="2">
    <source>
        <dbReference type="Proteomes" id="UP000032142"/>
    </source>
</evidence>
<dbReference type="AlphaFoldDB" id="A0A0B0PDB5"/>
<protein>
    <submittedName>
        <fullName evidence="1">Uncharacterized protein</fullName>
    </submittedName>
</protein>
<proteinExistence type="predicted"/>